<keyword evidence="2" id="KW-1185">Reference proteome</keyword>
<dbReference type="Proteomes" id="UP000002754">
    <property type="component" value="Unassembled WGS sequence"/>
</dbReference>
<protein>
    <recommendedName>
        <fullName evidence="3">Lipoprotein</fullName>
    </recommendedName>
</protein>
<dbReference type="PROSITE" id="PS51257">
    <property type="entry name" value="PROKAR_LIPOPROTEIN"/>
    <property type="match status" value="1"/>
</dbReference>
<proteinExistence type="predicted"/>
<sequence length="178" mass="20020">MKGKYCVGLVLVVLWLFISGCSDSSEKEHLNMMVFSDLPFSYTEQIEAYFEAVNNDQGMSMEVQMFLPSPEKLTVEMVAGEGDIYLVEKSLFPIIFDPVILHPLDSIGAVVEEENQHIGTNEQTGEEHVYAITVNSDTSFFQHLEIAEPSSYIAVMIKERPFYSYGLNLLEAMIDGES</sequence>
<comment type="caution">
    <text evidence="1">The sequence shown here is derived from an EMBL/GenBank/DDBJ whole genome shotgun (WGS) entry which is preliminary data.</text>
</comment>
<organism evidence="1 2">
    <name type="scientific">Alkalihalobacillus alcalophilus ATCC 27647 = CGMCC 1.3604</name>
    <dbReference type="NCBI Taxonomy" id="1218173"/>
    <lineage>
        <taxon>Bacteria</taxon>
        <taxon>Bacillati</taxon>
        <taxon>Bacillota</taxon>
        <taxon>Bacilli</taxon>
        <taxon>Bacillales</taxon>
        <taxon>Bacillaceae</taxon>
        <taxon>Alkalihalobacillus</taxon>
    </lineage>
</organism>
<evidence type="ECO:0000313" key="2">
    <source>
        <dbReference type="Proteomes" id="UP000002754"/>
    </source>
</evidence>
<dbReference type="AlphaFoldDB" id="A0A094XJK9"/>
<name>A0A094XJK9_ALKAL</name>
<dbReference type="EMBL" id="ALPT02000003">
    <property type="protein sequence ID" value="KGA98955.1"/>
    <property type="molecule type" value="Genomic_DNA"/>
</dbReference>
<gene>
    <name evidence="1" type="ORF">BALCAV_0201510</name>
</gene>
<evidence type="ECO:0000313" key="1">
    <source>
        <dbReference type="EMBL" id="KGA98955.1"/>
    </source>
</evidence>
<dbReference type="eggNOG" id="COG1653">
    <property type="taxonomic scope" value="Bacteria"/>
</dbReference>
<reference evidence="1 2" key="1">
    <citation type="journal article" date="2014" name="Genome Announc.">
        <title>Draft Genome Sequence of Bacillus alcalophilus AV1934, a Classic Alkaliphile Isolated from Human Feces in 1934.</title>
        <authorList>
            <person name="Attie O."/>
            <person name="Jayaprakash A."/>
            <person name="Shah H."/>
            <person name="Paulsen I.T."/>
            <person name="Morino M."/>
            <person name="Takahashi Y."/>
            <person name="Narumi I."/>
            <person name="Sachidanandam R."/>
            <person name="Satoh K."/>
            <person name="Ito M."/>
            <person name="Krulwich T.A."/>
        </authorList>
    </citation>
    <scope>NUCLEOTIDE SEQUENCE [LARGE SCALE GENOMIC DNA]</scope>
    <source>
        <strain evidence="1 2">AV1934</strain>
    </source>
</reference>
<evidence type="ECO:0008006" key="3">
    <source>
        <dbReference type="Google" id="ProtNLM"/>
    </source>
</evidence>
<accession>A0A094XJK9</accession>